<dbReference type="SUPFAM" id="SSF53167">
    <property type="entry name" value="Purine and uridine phosphorylases"/>
    <property type="match status" value="1"/>
</dbReference>
<dbReference type="Proteomes" id="UP001187734">
    <property type="component" value="Unassembled WGS sequence"/>
</dbReference>
<feature type="repeat" description="WD" evidence="3">
    <location>
        <begin position="1210"/>
        <end position="1251"/>
    </location>
</feature>
<feature type="repeat" description="WD" evidence="3">
    <location>
        <begin position="1252"/>
        <end position="1293"/>
    </location>
</feature>
<keyword evidence="1 3" id="KW-0853">WD repeat</keyword>
<dbReference type="Pfam" id="PF01048">
    <property type="entry name" value="PNP_UDP_1"/>
    <property type="match status" value="1"/>
</dbReference>
<evidence type="ECO:0000313" key="6">
    <source>
        <dbReference type="Proteomes" id="UP001187734"/>
    </source>
</evidence>
<dbReference type="Gene3D" id="3.40.50.300">
    <property type="entry name" value="P-loop containing nucleotide triphosphate hydrolases"/>
    <property type="match status" value="1"/>
</dbReference>
<evidence type="ECO:0000256" key="3">
    <source>
        <dbReference type="PROSITE-ProRule" id="PRU00221"/>
    </source>
</evidence>
<dbReference type="InterPro" id="IPR027417">
    <property type="entry name" value="P-loop_NTPase"/>
</dbReference>
<dbReference type="InterPro" id="IPR007111">
    <property type="entry name" value="NACHT_NTPase"/>
</dbReference>
<feature type="repeat" description="WD" evidence="3">
    <location>
        <begin position="1084"/>
        <end position="1125"/>
    </location>
</feature>
<dbReference type="PROSITE" id="PS50294">
    <property type="entry name" value="WD_REPEATS_REGION"/>
    <property type="match status" value="8"/>
</dbReference>
<dbReference type="InterPro" id="IPR001680">
    <property type="entry name" value="WD40_rpt"/>
</dbReference>
<feature type="domain" description="NACHT" evidence="4">
    <location>
        <begin position="396"/>
        <end position="615"/>
    </location>
</feature>
<dbReference type="InterPro" id="IPR020472">
    <property type="entry name" value="WD40_PAC1"/>
</dbReference>
<sequence length="1536" mass="171115">MAHQKRRMTLSGDLDHRVHKSQRISPASYERYTVAWVCALPKEMTAARAVLDDVHEPLPRQKKDTNSYILGSIGCHNIVIACLPTSEYGTNNAVNVLTNLTRTFTSIYLCLMVGIGGGVPRENFDIRLGDIVVGTRVVQHDLGKIVGSGQIQHTAVPRTLAHLLGKALSLLQAEHQPHSSRIPLILEERFREHPDYAHPTTADRLFSSAYRHNSQAPSCDECSPSALVQRSERSTNNPYIYYGTIASGNQVMKNSTVRDMVAQELDAICFEMEAAGLNDICPCLSIRGICDYSDSHKSKEWQEYAAATAAAFAREFLEKLPRTDEILASTPESVRHQDYRLQDEKYNKCLRDLRETNPFDDKSRIEETKGGLFKDAYCWILENDKFQEWYNASQSQLLWIKGDPGKGKTMLLCGLINELEKKHNSFLSYFFCQATEARLSNATAVLRGLIYLLVVQRPPLISYVEEKYDHAGKQLFEDGNAWQALSKIFMAMLEDPILDGALLIVDALDECSTNQEKLLDLIIRSSNVKWIVTSRNWPEIEQVLDRSTQKVRLHLELNQDAVCKAVEAFIECKVEQLAKEKQYDEKLKSDVKRYLVENADGTFLWVALVCQELADSKVFRKCHTRLRLELFPKGLDPLYGRMMEYISSSHDAEICREILALASVVYRPVTLIELKSLLGSQYEDEYDELPQIIGCCGSFLTLRGDSIYFLHQSAKDFLLNKASDQIIPSGLAYQHEIIFKRSLQALSETLRRDICQLDHPGFGIDEISPDILEPLGPIRYSCVYWVDHLHDSEPTRLNNNLRNGGDIHVFIQKKYLYWLESLSLLSSIVEGVKAIYKLEDLATRFKAPEPVTKLLQDARRFILTHKRPIEIAPLQAYASALVFSPECSLIRELFKHEEPDWINLKPKMEKNWSNCLQTLEGHSRAVSSVALSPDNQLIASGGWDETVKIWDKTTGLCRHTLEDDDEIYSITFLPDGQSLASASNTIKIWDTKTELCLRTLEGHNEPVRSVASSPDGQYLASGSSDRTIKIWSPVTGKCLKTLEDHSDRVNPVAFSPDKQRLVSGSSDNMIKIWDIKSFSCLQTLQAHDDVVISVAFSPDSKRLASVSEDDTIKIWDAATGSSLPILEISSLEGIAIAFSADGKRLALGSTDSVIKLFNAETGTILQTLKGFGSSVTSVAFTADGQHLVSGSEDGSVKIWAVSIDACPPTVEDHDKTVCSIAISADGLRVVSGSVDTNVKIWDTETGTCLQTLEGHRGAINTVTFSADSKRLASCSDDWTTKVWDTITGACLHTLKDDGRVFAVAFSADDQYLASGSSGNTAKIWDAATGKCLYTLEHDGGVTSVALSADSRCLATGSLATGSLATGSLATGLDEMMIRIWDIREHSFKVLQEHAKWTSSVAFSVDSQYLASSSLGEVRIWDLQQRMCLHTITFGTGIDRLSFDLWTNSQLYTDIGILDLKVPNPTPDVNAESFGITALPRSERSSHCINIYGEWIMKYGKNVLWLPSEYRPFSSAVFKSTVAVGCGSGRVLIMRLS</sequence>
<dbReference type="InterPro" id="IPR035994">
    <property type="entry name" value="Nucleoside_phosphorylase_sf"/>
</dbReference>
<organism evidence="5 6">
    <name type="scientific">Fusarium torulosum</name>
    <dbReference type="NCBI Taxonomy" id="33205"/>
    <lineage>
        <taxon>Eukaryota</taxon>
        <taxon>Fungi</taxon>
        <taxon>Dikarya</taxon>
        <taxon>Ascomycota</taxon>
        <taxon>Pezizomycotina</taxon>
        <taxon>Sordariomycetes</taxon>
        <taxon>Hypocreomycetidae</taxon>
        <taxon>Hypocreales</taxon>
        <taxon>Nectriaceae</taxon>
        <taxon>Fusarium</taxon>
    </lineage>
</organism>
<feature type="repeat" description="WD" evidence="3">
    <location>
        <begin position="919"/>
        <end position="960"/>
    </location>
</feature>
<feature type="repeat" description="WD" evidence="3">
    <location>
        <begin position="1168"/>
        <end position="1199"/>
    </location>
</feature>
<protein>
    <submittedName>
        <fullName evidence="5">Related to vegetatible incompatibility protein HET-E-1</fullName>
    </submittedName>
</protein>
<dbReference type="EMBL" id="ONZP01000267">
    <property type="protein sequence ID" value="SPJ79398.1"/>
    <property type="molecule type" value="Genomic_DNA"/>
</dbReference>
<dbReference type="InterPro" id="IPR015943">
    <property type="entry name" value="WD40/YVTN_repeat-like_dom_sf"/>
</dbReference>
<dbReference type="PROSITE" id="PS50837">
    <property type="entry name" value="NACHT"/>
    <property type="match status" value="1"/>
</dbReference>
<dbReference type="InterPro" id="IPR036322">
    <property type="entry name" value="WD40_repeat_dom_sf"/>
</dbReference>
<evidence type="ECO:0000259" key="4">
    <source>
        <dbReference type="PROSITE" id="PS50837"/>
    </source>
</evidence>
<dbReference type="PRINTS" id="PR00320">
    <property type="entry name" value="GPROTEINBRPT"/>
</dbReference>
<dbReference type="PANTHER" id="PTHR19848:SF8">
    <property type="entry name" value="F-BOX AND WD REPEAT DOMAIN CONTAINING 7"/>
    <property type="match status" value="1"/>
</dbReference>
<accession>A0AAE8MCF4</accession>
<dbReference type="GO" id="GO:0009116">
    <property type="term" value="P:nucleoside metabolic process"/>
    <property type="evidence" value="ECO:0007669"/>
    <property type="project" value="InterPro"/>
</dbReference>
<keyword evidence="2" id="KW-0677">Repeat</keyword>
<dbReference type="CDD" id="cd00200">
    <property type="entry name" value="WD40"/>
    <property type="match status" value="2"/>
</dbReference>
<feature type="repeat" description="WD" evidence="3">
    <location>
        <begin position="1042"/>
        <end position="1083"/>
    </location>
</feature>
<evidence type="ECO:0000313" key="5">
    <source>
        <dbReference type="EMBL" id="SPJ79398.1"/>
    </source>
</evidence>
<name>A0AAE8MCF4_9HYPO</name>
<dbReference type="Pfam" id="PF00400">
    <property type="entry name" value="WD40"/>
    <property type="match status" value="11"/>
</dbReference>
<dbReference type="SUPFAM" id="SSF50978">
    <property type="entry name" value="WD40 repeat-like"/>
    <property type="match status" value="3"/>
</dbReference>
<dbReference type="PROSITE" id="PS00678">
    <property type="entry name" value="WD_REPEATS_1"/>
    <property type="match status" value="3"/>
</dbReference>
<dbReference type="InterPro" id="IPR019775">
    <property type="entry name" value="WD40_repeat_CS"/>
</dbReference>
<feature type="repeat" description="WD" evidence="3">
    <location>
        <begin position="1293"/>
        <end position="1334"/>
    </location>
</feature>
<feature type="repeat" description="WD" evidence="3">
    <location>
        <begin position="1000"/>
        <end position="1041"/>
    </location>
</feature>
<evidence type="ECO:0000256" key="1">
    <source>
        <dbReference type="ARBA" id="ARBA00022574"/>
    </source>
</evidence>
<dbReference type="SUPFAM" id="SSF52540">
    <property type="entry name" value="P-loop containing nucleoside triphosphate hydrolases"/>
    <property type="match status" value="1"/>
</dbReference>
<evidence type="ECO:0000256" key="2">
    <source>
        <dbReference type="ARBA" id="ARBA00022737"/>
    </source>
</evidence>
<gene>
    <name evidence="5" type="ORF">FTOL_07789</name>
</gene>
<feature type="repeat" description="WD" evidence="3">
    <location>
        <begin position="1390"/>
        <end position="1430"/>
    </location>
</feature>
<dbReference type="InterPro" id="IPR000845">
    <property type="entry name" value="Nucleoside_phosphorylase_d"/>
</dbReference>
<dbReference type="PANTHER" id="PTHR19848">
    <property type="entry name" value="WD40 REPEAT PROTEIN"/>
    <property type="match status" value="1"/>
</dbReference>
<dbReference type="GO" id="GO:0003824">
    <property type="term" value="F:catalytic activity"/>
    <property type="evidence" value="ECO:0007669"/>
    <property type="project" value="InterPro"/>
</dbReference>
<dbReference type="Pfam" id="PF24883">
    <property type="entry name" value="NPHP3_N"/>
    <property type="match status" value="1"/>
</dbReference>
<dbReference type="SMART" id="SM00320">
    <property type="entry name" value="WD40"/>
    <property type="match status" value="12"/>
</dbReference>
<proteinExistence type="predicted"/>
<comment type="caution">
    <text evidence="5">The sequence shown here is derived from an EMBL/GenBank/DDBJ whole genome shotgun (WGS) entry which is preliminary data.</text>
</comment>
<dbReference type="Gene3D" id="3.40.50.1580">
    <property type="entry name" value="Nucleoside phosphorylase domain"/>
    <property type="match status" value="1"/>
</dbReference>
<dbReference type="Gene3D" id="2.130.10.10">
    <property type="entry name" value="YVTN repeat-like/Quinoprotein amine dehydrogenase"/>
    <property type="match status" value="4"/>
</dbReference>
<keyword evidence="6" id="KW-1185">Reference proteome</keyword>
<reference evidence="5" key="1">
    <citation type="submission" date="2018-03" db="EMBL/GenBank/DDBJ databases">
        <authorList>
            <person name="Guldener U."/>
        </authorList>
    </citation>
    <scope>NUCLEOTIDE SEQUENCE</scope>
</reference>
<dbReference type="InterPro" id="IPR056884">
    <property type="entry name" value="NPHP3-like_N"/>
</dbReference>
<dbReference type="PROSITE" id="PS50082">
    <property type="entry name" value="WD_REPEATS_2"/>
    <property type="match status" value="9"/>
</dbReference>